<gene>
    <name evidence="3" type="ORF">SAMN05421849_2044</name>
</gene>
<evidence type="ECO:0000313" key="4">
    <source>
        <dbReference type="Proteomes" id="UP000192455"/>
    </source>
</evidence>
<dbReference type="STRING" id="515897.SAMN05421849_2044"/>
<feature type="transmembrane region" description="Helical" evidence="2">
    <location>
        <begin position="244"/>
        <end position="267"/>
    </location>
</feature>
<evidence type="ECO:0000313" key="3">
    <source>
        <dbReference type="EMBL" id="SIT84105.1"/>
    </source>
</evidence>
<organism evidence="3 4">
    <name type="scientific">Pontibaca methylaminivorans</name>
    <dbReference type="NCBI Taxonomy" id="515897"/>
    <lineage>
        <taxon>Bacteria</taxon>
        <taxon>Pseudomonadati</taxon>
        <taxon>Pseudomonadota</taxon>
        <taxon>Alphaproteobacteria</taxon>
        <taxon>Rhodobacterales</taxon>
        <taxon>Roseobacteraceae</taxon>
        <taxon>Pontibaca</taxon>
    </lineage>
</organism>
<dbReference type="AlphaFoldDB" id="A0A1R3X0H6"/>
<feature type="region of interest" description="Disordered" evidence="1">
    <location>
        <begin position="452"/>
        <end position="487"/>
    </location>
</feature>
<feature type="transmembrane region" description="Helical" evidence="2">
    <location>
        <begin position="129"/>
        <end position="146"/>
    </location>
</feature>
<name>A0A1R3X0H6_9RHOB</name>
<feature type="transmembrane region" description="Helical" evidence="2">
    <location>
        <begin position="83"/>
        <end position="101"/>
    </location>
</feature>
<evidence type="ECO:0008006" key="5">
    <source>
        <dbReference type="Google" id="ProtNLM"/>
    </source>
</evidence>
<keyword evidence="2" id="KW-1133">Transmembrane helix</keyword>
<feature type="transmembrane region" description="Helical" evidence="2">
    <location>
        <begin position="6"/>
        <end position="22"/>
    </location>
</feature>
<feature type="transmembrane region" description="Helical" evidence="2">
    <location>
        <begin position="54"/>
        <end position="71"/>
    </location>
</feature>
<dbReference type="RefSeq" id="WP_076649749.1">
    <property type="nucleotide sequence ID" value="NZ_FTPS01000001.1"/>
</dbReference>
<proteinExistence type="predicted"/>
<reference evidence="3 4" key="1">
    <citation type="submission" date="2017-01" db="EMBL/GenBank/DDBJ databases">
        <authorList>
            <person name="Mah S.A."/>
            <person name="Swanson W.J."/>
            <person name="Moy G.W."/>
            <person name="Vacquier V.D."/>
        </authorList>
    </citation>
    <scope>NUCLEOTIDE SEQUENCE [LARGE SCALE GENOMIC DNA]</scope>
    <source>
        <strain evidence="3 4">DSM 21219</strain>
    </source>
</reference>
<evidence type="ECO:0000256" key="2">
    <source>
        <dbReference type="SAM" id="Phobius"/>
    </source>
</evidence>
<keyword evidence="2" id="KW-0472">Membrane</keyword>
<feature type="transmembrane region" description="Helical" evidence="2">
    <location>
        <begin position="208"/>
        <end position="232"/>
    </location>
</feature>
<feature type="compositionally biased region" description="Basic residues" evidence="1">
    <location>
        <begin position="477"/>
        <end position="487"/>
    </location>
</feature>
<feature type="transmembrane region" description="Helical" evidence="2">
    <location>
        <begin position="158"/>
        <end position="176"/>
    </location>
</feature>
<dbReference type="EMBL" id="FTPS01000001">
    <property type="protein sequence ID" value="SIT84105.1"/>
    <property type="molecule type" value="Genomic_DNA"/>
</dbReference>
<accession>A0A1R3X0H6</accession>
<dbReference type="Proteomes" id="UP000192455">
    <property type="component" value="Unassembled WGS sequence"/>
</dbReference>
<keyword evidence="4" id="KW-1185">Reference proteome</keyword>
<feature type="transmembrane region" description="Helical" evidence="2">
    <location>
        <begin position="409"/>
        <end position="442"/>
    </location>
</feature>
<evidence type="ECO:0000256" key="1">
    <source>
        <dbReference type="SAM" id="MobiDB-lite"/>
    </source>
</evidence>
<protein>
    <recommendedName>
        <fullName evidence="5">O-Antigen ligase</fullName>
    </recommendedName>
</protein>
<feature type="transmembrane region" description="Helical" evidence="2">
    <location>
        <begin position="378"/>
        <end position="397"/>
    </location>
</feature>
<keyword evidence="2" id="KW-0812">Transmembrane</keyword>
<feature type="transmembrane region" description="Helical" evidence="2">
    <location>
        <begin position="279"/>
        <end position="297"/>
    </location>
</feature>
<sequence length="487" mass="53829">MPNILAYLMLALWPLICLWMFRRMPIERALIWSVLGGYLVLPPDTYFHLPALPVDKFAMASIVPFMICVFVMKRRIPLLPESAPLRVLSVVFVFSIIPTIMNNGEPVFLVHNPFGAALPPLPGLGYKDLVSLMIGQAVTLLPFLMAREILASPAGLRELLVALVVAGVAYSLPALVEIRFSPQINVWVYGFFQHSFEQMMRSGGFRPIVFLPHGLWAALFFFTALLSAAALTRDMPELRQRYRMLTGYLGVILVLCKSYAALGYGLLLTPFALLGSPKLQLRIAIVLATLAFTYPAARAAQLVPLDGIVAQVAQLNVDRSRSLDFRFINEELLMERAREKALFGWGSWGRGLIYDSETGENESVTDSRWIIVFGNYGWVGYVAETGLLALPLLLLGWHRRRHPEAMSPYAAPVAIIVAATLVDMTVNATLVPFTWLCAGAVLGHAERIAARTANEPVPDGPPPDAENPAGAAEPATRRRAKRRRTVL</sequence>
<feature type="transmembrane region" description="Helical" evidence="2">
    <location>
        <begin position="29"/>
        <end position="48"/>
    </location>
</feature>